<keyword evidence="2" id="KW-1185">Reference proteome</keyword>
<sequence length="158" mass="18254">MRWCPACVRGADASGTDKTRIKRQIKECEKTRCRLQRDLTLVRRLHREQLAAHLQDGGRQGEALEIDLLSQIRAAEVKIVEFQRQARRLKEQPTLTTPKKGDRPLESGDVDVQARQALVMKELSTLFANNAREKTTNEKRRSNKIGAFRGYYQTFKFL</sequence>
<dbReference type="Proteomes" id="UP000494165">
    <property type="component" value="Unassembled WGS sequence"/>
</dbReference>
<evidence type="ECO:0000313" key="1">
    <source>
        <dbReference type="EMBL" id="CAB3366533.1"/>
    </source>
</evidence>
<protein>
    <submittedName>
        <fullName evidence="1">Uncharacterized protein</fullName>
    </submittedName>
</protein>
<reference evidence="1 2" key="1">
    <citation type="submission" date="2020-04" db="EMBL/GenBank/DDBJ databases">
        <authorList>
            <person name="Alioto T."/>
            <person name="Alioto T."/>
            <person name="Gomez Garrido J."/>
        </authorList>
    </citation>
    <scope>NUCLEOTIDE SEQUENCE [LARGE SCALE GENOMIC DNA]</scope>
</reference>
<gene>
    <name evidence="1" type="ORF">CLODIP_2_CD00107</name>
</gene>
<dbReference type="AlphaFoldDB" id="A0A8S1CMJ5"/>
<evidence type="ECO:0000313" key="2">
    <source>
        <dbReference type="Proteomes" id="UP000494165"/>
    </source>
</evidence>
<accession>A0A8S1CMJ5</accession>
<proteinExistence type="predicted"/>
<comment type="caution">
    <text evidence="1">The sequence shown here is derived from an EMBL/GenBank/DDBJ whole genome shotgun (WGS) entry which is preliminary data.</text>
</comment>
<organism evidence="1 2">
    <name type="scientific">Cloeon dipterum</name>
    <dbReference type="NCBI Taxonomy" id="197152"/>
    <lineage>
        <taxon>Eukaryota</taxon>
        <taxon>Metazoa</taxon>
        <taxon>Ecdysozoa</taxon>
        <taxon>Arthropoda</taxon>
        <taxon>Hexapoda</taxon>
        <taxon>Insecta</taxon>
        <taxon>Pterygota</taxon>
        <taxon>Palaeoptera</taxon>
        <taxon>Ephemeroptera</taxon>
        <taxon>Pisciforma</taxon>
        <taxon>Baetidae</taxon>
        <taxon>Cloeon</taxon>
    </lineage>
</organism>
<name>A0A8S1CMJ5_9INSE</name>
<dbReference type="EMBL" id="CADEPI010000025">
    <property type="protein sequence ID" value="CAB3366533.1"/>
    <property type="molecule type" value="Genomic_DNA"/>
</dbReference>